<reference evidence="2 3" key="1">
    <citation type="journal article" date="2018" name="Sci. Rep.">
        <title>Genomic signatures of local adaptation to the degree of environmental predictability in rotifers.</title>
        <authorList>
            <person name="Franch-Gras L."/>
            <person name="Hahn C."/>
            <person name="Garcia-Roger E.M."/>
            <person name="Carmona M.J."/>
            <person name="Serra M."/>
            <person name="Gomez A."/>
        </authorList>
    </citation>
    <scope>NUCLEOTIDE SEQUENCE [LARGE SCALE GENOMIC DNA]</scope>
    <source>
        <strain evidence="2">HYR1</strain>
    </source>
</reference>
<comment type="caution">
    <text evidence="2">The sequence shown here is derived from an EMBL/GenBank/DDBJ whole genome shotgun (WGS) entry which is preliminary data.</text>
</comment>
<evidence type="ECO:0000256" key="1">
    <source>
        <dbReference type="SAM" id="Phobius"/>
    </source>
</evidence>
<keyword evidence="1" id="KW-0472">Membrane</keyword>
<evidence type="ECO:0000313" key="2">
    <source>
        <dbReference type="EMBL" id="RNA01467.1"/>
    </source>
</evidence>
<accession>A0A3M7PQN7</accession>
<dbReference type="AlphaFoldDB" id="A0A3M7PQN7"/>
<protein>
    <submittedName>
        <fullName evidence="2">Uncharacterized protein</fullName>
    </submittedName>
</protein>
<proteinExistence type="predicted"/>
<keyword evidence="1" id="KW-0812">Transmembrane</keyword>
<gene>
    <name evidence="2" type="ORF">BpHYR1_017712</name>
</gene>
<keyword evidence="3" id="KW-1185">Reference proteome</keyword>
<name>A0A3M7PQN7_BRAPC</name>
<keyword evidence="1" id="KW-1133">Transmembrane helix</keyword>
<sequence length="75" mass="9014">MMRNTTVNPFAYVSTFKFWLKSATFDACIKMYFLVLIRSFKIKKFIALCQKPKILIEPISNNWDKIEDFELKNRK</sequence>
<feature type="transmembrane region" description="Helical" evidence="1">
    <location>
        <begin position="18"/>
        <end position="37"/>
    </location>
</feature>
<evidence type="ECO:0000313" key="3">
    <source>
        <dbReference type="Proteomes" id="UP000276133"/>
    </source>
</evidence>
<dbReference type="Proteomes" id="UP000276133">
    <property type="component" value="Unassembled WGS sequence"/>
</dbReference>
<organism evidence="2 3">
    <name type="scientific">Brachionus plicatilis</name>
    <name type="common">Marine rotifer</name>
    <name type="synonym">Brachionus muelleri</name>
    <dbReference type="NCBI Taxonomy" id="10195"/>
    <lineage>
        <taxon>Eukaryota</taxon>
        <taxon>Metazoa</taxon>
        <taxon>Spiralia</taxon>
        <taxon>Gnathifera</taxon>
        <taxon>Rotifera</taxon>
        <taxon>Eurotatoria</taxon>
        <taxon>Monogononta</taxon>
        <taxon>Pseudotrocha</taxon>
        <taxon>Ploima</taxon>
        <taxon>Brachionidae</taxon>
        <taxon>Brachionus</taxon>
    </lineage>
</organism>
<dbReference type="EMBL" id="REGN01009314">
    <property type="protein sequence ID" value="RNA01467.1"/>
    <property type="molecule type" value="Genomic_DNA"/>
</dbReference>